<dbReference type="EMBL" id="JAWDIP010000004">
    <property type="protein sequence ID" value="MDY0395873.1"/>
    <property type="molecule type" value="Genomic_DNA"/>
</dbReference>
<organism evidence="3 4">
    <name type="scientific">Tigheibacillus halophilus</name>
    <dbReference type="NCBI Taxonomy" id="361280"/>
    <lineage>
        <taxon>Bacteria</taxon>
        <taxon>Bacillati</taxon>
        <taxon>Bacillota</taxon>
        <taxon>Bacilli</taxon>
        <taxon>Bacillales</taxon>
        <taxon>Bacillaceae</taxon>
        <taxon>Tigheibacillus</taxon>
    </lineage>
</organism>
<keyword evidence="4" id="KW-1185">Reference proteome</keyword>
<dbReference type="SUPFAM" id="SSF56219">
    <property type="entry name" value="DNase I-like"/>
    <property type="match status" value="1"/>
</dbReference>
<dbReference type="GO" id="GO:0004519">
    <property type="term" value="F:endonuclease activity"/>
    <property type="evidence" value="ECO:0007669"/>
    <property type="project" value="UniProtKB-KW"/>
</dbReference>
<dbReference type="InterPro" id="IPR054470">
    <property type="entry name" value="FIMAH_dom"/>
</dbReference>
<accession>A0ABU5C969</accession>
<evidence type="ECO:0000259" key="2">
    <source>
        <dbReference type="Pfam" id="PF22888"/>
    </source>
</evidence>
<comment type="caution">
    <text evidence="3">The sequence shown here is derived from an EMBL/GenBank/DDBJ whole genome shotgun (WGS) entry which is preliminary data.</text>
</comment>
<keyword evidence="3" id="KW-0540">Nuclease</keyword>
<dbReference type="Pfam" id="PF22888">
    <property type="entry name" value="FIMAH"/>
    <property type="match status" value="1"/>
</dbReference>
<evidence type="ECO:0000313" key="4">
    <source>
        <dbReference type="Proteomes" id="UP001281447"/>
    </source>
</evidence>
<dbReference type="InterPro" id="IPR005135">
    <property type="entry name" value="Endo/exonuclease/phosphatase"/>
</dbReference>
<dbReference type="Gene3D" id="3.60.10.10">
    <property type="entry name" value="Endonuclease/exonuclease/phosphatase"/>
    <property type="match status" value="1"/>
</dbReference>
<name>A0ABU5C969_9BACI</name>
<dbReference type="Pfam" id="PF03372">
    <property type="entry name" value="Exo_endo_phos"/>
    <property type="match status" value="1"/>
</dbReference>
<evidence type="ECO:0000313" key="3">
    <source>
        <dbReference type="EMBL" id="MDY0395873.1"/>
    </source>
</evidence>
<feature type="domain" description="Endonuclease/exonuclease/phosphatase" evidence="1">
    <location>
        <begin position="9"/>
        <end position="81"/>
    </location>
</feature>
<reference evidence="3 4" key="1">
    <citation type="submission" date="2023-10" db="EMBL/GenBank/DDBJ databases">
        <title>Virgibacillus halophilus 5B73C genome.</title>
        <authorList>
            <person name="Miliotis G."/>
            <person name="Sengupta P."/>
            <person name="Hameed A."/>
            <person name="Chuvochina M."/>
            <person name="Mcdonagh F."/>
            <person name="Simpson A.C."/>
            <person name="Singh N.K."/>
            <person name="Rekha P.D."/>
            <person name="Raman K."/>
            <person name="Hugenholtz P."/>
            <person name="Venkateswaran K."/>
        </authorList>
    </citation>
    <scope>NUCLEOTIDE SEQUENCE [LARGE SCALE GENOMIC DNA]</scope>
    <source>
        <strain evidence="3 4">5B73C</strain>
    </source>
</reference>
<evidence type="ECO:0000259" key="1">
    <source>
        <dbReference type="Pfam" id="PF03372"/>
    </source>
</evidence>
<dbReference type="Proteomes" id="UP001281447">
    <property type="component" value="Unassembled WGS sequence"/>
</dbReference>
<sequence length="186" mass="20883">MMEIMSENTYSILMGDMNAGPEAEELSPLLRWFQDGWDLQGEEPGYTYPSNAPEKRIDYIFASKRMQVNASGLGLSGPSDHVPVTAELTLAPGGHSLSIAGMQMLVDLFAKRGEITDDLSAHQLWLHLSAVQHYKKQSKEDKALKHMRSIQVLLKELRKEQTVSDEAYDVLRGDAVYLMNKWQSGI</sequence>
<dbReference type="InterPro" id="IPR036691">
    <property type="entry name" value="Endo/exonu/phosph_ase_sf"/>
</dbReference>
<feature type="domain" description="FIMAH" evidence="2">
    <location>
        <begin position="99"/>
        <end position="179"/>
    </location>
</feature>
<proteinExistence type="predicted"/>
<protein>
    <submittedName>
        <fullName evidence="3">Endonuclease/exonuclease/phosphatase family protein</fullName>
    </submittedName>
</protein>
<keyword evidence="3" id="KW-0378">Hydrolase</keyword>
<keyword evidence="3" id="KW-0255">Endonuclease</keyword>
<gene>
    <name evidence="3" type="ORF">RWE15_17655</name>
</gene>